<comment type="pathway">
    <text evidence="4">Cofactor biosynthesis; tetrahydrofolylpolyglutamate biosynthesis.</text>
</comment>
<reference evidence="25 26" key="1">
    <citation type="submission" date="2016-10" db="EMBL/GenBank/DDBJ databases">
        <authorList>
            <person name="de Groot N.N."/>
        </authorList>
    </citation>
    <scope>NUCLEOTIDE SEQUENCE [LARGE SCALE GENOMIC DNA]</scope>
    <source>
        <strain evidence="25 26">DSM 3857</strain>
    </source>
</reference>
<comment type="similarity">
    <text evidence="5 22">Belongs to the folylpolyglutamate synthase family.</text>
</comment>
<keyword evidence="10" id="KW-0479">Metal-binding</keyword>
<evidence type="ECO:0000256" key="21">
    <source>
        <dbReference type="ARBA" id="ARBA00049161"/>
    </source>
</evidence>
<dbReference type="SUPFAM" id="SSF53623">
    <property type="entry name" value="MurD-like peptide ligases, catalytic domain"/>
    <property type="match status" value="1"/>
</dbReference>
<gene>
    <name evidence="25" type="ORF">SAMN04488103_110130</name>
</gene>
<evidence type="ECO:0000313" key="25">
    <source>
        <dbReference type="EMBL" id="SEO01022.1"/>
    </source>
</evidence>
<evidence type="ECO:0000256" key="9">
    <source>
        <dbReference type="ARBA" id="ARBA00022598"/>
    </source>
</evidence>
<dbReference type="InterPro" id="IPR036615">
    <property type="entry name" value="Mur_ligase_C_dom_sf"/>
</dbReference>
<dbReference type="EC" id="6.3.2.17" evidence="7"/>
<evidence type="ECO:0000256" key="11">
    <source>
        <dbReference type="ARBA" id="ARBA00022741"/>
    </source>
</evidence>
<dbReference type="InterPro" id="IPR004101">
    <property type="entry name" value="Mur_ligase_C"/>
</dbReference>
<keyword evidence="14" id="KW-0289">Folate biosynthesis</keyword>
<evidence type="ECO:0000256" key="8">
    <source>
        <dbReference type="ARBA" id="ARBA00019357"/>
    </source>
</evidence>
<dbReference type="Gene3D" id="3.40.1190.10">
    <property type="entry name" value="Mur-like, catalytic domain"/>
    <property type="match status" value="1"/>
</dbReference>
<protein>
    <recommendedName>
        <fullName evidence="8">Dihydrofolate synthase/folylpolyglutamate synthase</fullName>
        <ecNumber evidence="6">6.3.2.12</ecNumber>
        <ecNumber evidence="7">6.3.2.17</ecNumber>
    </recommendedName>
    <alternativeName>
        <fullName evidence="17">Folylpoly-gamma-glutamate synthetase-dihydrofolate synthetase</fullName>
    </alternativeName>
    <alternativeName>
        <fullName evidence="15">Folylpolyglutamate synthetase</fullName>
    </alternativeName>
    <alternativeName>
        <fullName evidence="16">Tetrahydrofolylpolyglutamate synthase</fullName>
    </alternativeName>
</protein>
<evidence type="ECO:0000256" key="19">
    <source>
        <dbReference type="ARBA" id="ARBA00047808"/>
    </source>
</evidence>
<evidence type="ECO:0000256" key="6">
    <source>
        <dbReference type="ARBA" id="ARBA00013023"/>
    </source>
</evidence>
<evidence type="ECO:0000256" key="15">
    <source>
        <dbReference type="ARBA" id="ARBA00030048"/>
    </source>
</evidence>
<comment type="catalytic activity">
    <reaction evidence="18">
        <text>(6S)-5,6,7,8-tetrahydrofolyl-(gamma-L-Glu)(n) + L-glutamate + ATP = (6S)-5,6,7,8-tetrahydrofolyl-(gamma-L-Glu)(n+1) + ADP + phosphate + H(+)</text>
        <dbReference type="Rhea" id="RHEA:10580"/>
        <dbReference type="Rhea" id="RHEA-COMP:14738"/>
        <dbReference type="Rhea" id="RHEA-COMP:14740"/>
        <dbReference type="ChEBI" id="CHEBI:15378"/>
        <dbReference type="ChEBI" id="CHEBI:29985"/>
        <dbReference type="ChEBI" id="CHEBI:30616"/>
        <dbReference type="ChEBI" id="CHEBI:43474"/>
        <dbReference type="ChEBI" id="CHEBI:141005"/>
        <dbReference type="ChEBI" id="CHEBI:456216"/>
        <dbReference type="EC" id="6.3.2.17"/>
    </reaction>
</comment>
<dbReference type="OrthoDB" id="9809356at2"/>
<name>A0A1H8L764_9RHOB</name>
<dbReference type="GO" id="GO:0046872">
    <property type="term" value="F:metal ion binding"/>
    <property type="evidence" value="ECO:0007669"/>
    <property type="project" value="UniProtKB-KW"/>
</dbReference>
<evidence type="ECO:0000256" key="18">
    <source>
        <dbReference type="ARBA" id="ARBA00047493"/>
    </source>
</evidence>
<evidence type="ECO:0000256" key="22">
    <source>
        <dbReference type="PIRNR" id="PIRNR001563"/>
    </source>
</evidence>
<evidence type="ECO:0000256" key="7">
    <source>
        <dbReference type="ARBA" id="ARBA00013025"/>
    </source>
</evidence>
<dbReference type="Pfam" id="PF08245">
    <property type="entry name" value="Mur_ligase_M"/>
    <property type="match status" value="1"/>
</dbReference>
<comment type="catalytic activity">
    <reaction evidence="19">
        <text>10-formyltetrahydrofolyl-(gamma-L-Glu)(n) + L-glutamate + ATP = 10-formyltetrahydrofolyl-(gamma-L-Glu)(n+1) + ADP + phosphate + H(+)</text>
        <dbReference type="Rhea" id="RHEA:51904"/>
        <dbReference type="Rhea" id="RHEA-COMP:13088"/>
        <dbReference type="Rhea" id="RHEA-COMP:14300"/>
        <dbReference type="ChEBI" id="CHEBI:15378"/>
        <dbReference type="ChEBI" id="CHEBI:29985"/>
        <dbReference type="ChEBI" id="CHEBI:30616"/>
        <dbReference type="ChEBI" id="CHEBI:43474"/>
        <dbReference type="ChEBI" id="CHEBI:134413"/>
        <dbReference type="ChEBI" id="CHEBI:456216"/>
        <dbReference type="EC" id="6.3.2.17"/>
    </reaction>
</comment>
<evidence type="ECO:0000256" key="14">
    <source>
        <dbReference type="ARBA" id="ARBA00022909"/>
    </source>
</evidence>
<dbReference type="PANTHER" id="PTHR11136:SF0">
    <property type="entry name" value="DIHYDROFOLATE SYNTHETASE-RELATED"/>
    <property type="match status" value="1"/>
</dbReference>
<dbReference type="Gene3D" id="3.90.190.20">
    <property type="entry name" value="Mur ligase, C-terminal domain"/>
    <property type="match status" value="1"/>
</dbReference>
<keyword evidence="11 22" id="KW-0547">Nucleotide-binding</keyword>
<keyword evidence="9 22" id="KW-0436">Ligase</keyword>
<dbReference type="FunFam" id="3.40.1190.10:FF:000011">
    <property type="entry name" value="Folylpolyglutamate synthase/dihydrofolate synthase"/>
    <property type="match status" value="1"/>
</dbReference>
<accession>A0A1H8L764</accession>
<dbReference type="Pfam" id="PF02875">
    <property type="entry name" value="Mur_ligase_C"/>
    <property type="match status" value="1"/>
</dbReference>
<evidence type="ECO:0000256" key="3">
    <source>
        <dbReference type="ARBA" id="ARBA00004799"/>
    </source>
</evidence>
<organism evidence="25 26">
    <name type="scientific">Gemmobacter aquatilis</name>
    <dbReference type="NCBI Taxonomy" id="933059"/>
    <lineage>
        <taxon>Bacteria</taxon>
        <taxon>Pseudomonadati</taxon>
        <taxon>Pseudomonadota</taxon>
        <taxon>Alphaproteobacteria</taxon>
        <taxon>Rhodobacterales</taxon>
        <taxon>Paracoccaceae</taxon>
        <taxon>Gemmobacter</taxon>
    </lineage>
</organism>
<evidence type="ECO:0000313" key="26">
    <source>
        <dbReference type="Proteomes" id="UP000198761"/>
    </source>
</evidence>
<evidence type="ECO:0000256" key="1">
    <source>
        <dbReference type="ARBA" id="ARBA00001946"/>
    </source>
</evidence>
<evidence type="ECO:0000256" key="4">
    <source>
        <dbReference type="ARBA" id="ARBA00005150"/>
    </source>
</evidence>
<sequence>MPDPRSSDVILARMMEFHPKVIDLTLDRVHRLLAALGHPERRLPPVIHIAGTNGKGSTQAMIRAGLEAMGKRVHAYTSPHLAWFHERIRLAGDLITEQALTDLLDECVQANGGEEITFFEITTCAALLAFARTPADYTLLEVGLGGRLDATNVVDRPALTIITPVSIDHQQYLGETLPEIAGEKAGILKRGVPCVAGPQTDEGLAVIEAKAARLGAPLLAYGQHWHVGTERGRLIFQDETGLLDLPLPNLPGPHQIQNAGAALAALRRLGADEAACEAAITHAVWPARMQRLTQGPLPSAAPGVELWLDGGHNPAGGEAIAATLAQMPPRPTFAICGMLNTKDITGYLRPLAPHLTALQAVSIPGEKNTLPAEITAQAATQTGIPAHIAPSVAEALATIAATAPGARVLICGSLYLAGTILRENG</sequence>
<dbReference type="EC" id="6.3.2.12" evidence="6"/>
<dbReference type="InterPro" id="IPR013221">
    <property type="entry name" value="Mur_ligase_cen"/>
</dbReference>
<dbReference type="GO" id="GO:0008841">
    <property type="term" value="F:dihydrofolate synthase activity"/>
    <property type="evidence" value="ECO:0007669"/>
    <property type="project" value="UniProtKB-EC"/>
</dbReference>
<dbReference type="EMBL" id="FOCE01000010">
    <property type="protein sequence ID" value="SEO01022.1"/>
    <property type="molecule type" value="Genomic_DNA"/>
</dbReference>
<comment type="cofactor">
    <cofactor evidence="1">
        <name>Mg(2+)</name>
        <dbReference type="ChEBI" id="CHEBI:18420"/>
    </cofactor>
</comment>
<feature type="domain" description="Mur ligase central" evidence="24">
    <location>
        <begin position="49"/>
        <end position="265"/>
    </location>
</feature>
<dbReference type="STRING" id="933059.SAMN04488103_110130"/>
<dbReference type="GO" id="GO:0004326">
    <property type="term" value="F:tetrahydrofolylpolyglutamate synthase activity"/>
    <property type="evidence" value="ECO:0007669"/>
    <property type="project" value="UniProtKB-EC"/>
</dbReference>
<evidence type="ECO:0000259" key="23">
    <source>
        <dbReference type="Pfam" id="PF02875"/>
    </source>
</evidence>
<dbReference type="GO" id="GO:0046654">
    <property type="term" value="P:tetrahydrofolate biosynthetic process"/>
    <property type="evidence" value="ECO:0007669"/>
    <property type="project" value="UniProtKB-UniPathway"/>
</dbReference>
<dbReference type="PROSITE" id="PS01012">
    <property type="entry name" value="FOLYLPOLYGLU_SYNT_2"/>
    <property type="match status" value="1"/>
</dbReference>
<dbReference type="GO" id="GO:0005737">
    <property type="term" value="C:cytoplasm"/>
    <property type="evidence" value="ECO:0007669"/>
    <property type="project" value="TreeGrafter"/>
</dbReference>
<dbReference type="SUPFAM" id="SSF53244">
    <property type="entry name" value="MurD-like peptide ligases, peptide-binding domain"/>
    <property type="match status" value="1"/>
</dbReference>
<proteinExistence type="inferred from homology"/>
<feature type="domain" description="Mur ligase C-terminal" evidence="23">
    <location>
        <begin position="302"/>
        <end position="413"/>
    </location>
</feature>
<dbReference type="GO" id="GO:0046656">
    <property type="term" value="P:folic acid biosynthetic process"/>
    <property type="evidence" value="ECO:0007669"/>
    <property type="project" value="UniProtKB-KW"/>
</dbReference>
<comment type="catalytic activity">
    <reaction evidence="21">
        <text>7,8-dihydropteroate + L-glutamate + ATP = 7,8-dihydrofolate + ADP + phosphate + H(+)</text>
        <dbReference type="Rhea" id="RHEA:23584"/>
        <dbReference type="ChEBI" id="CHEBI:15378"/>
        <dbReference type="ChEBI" id="CHEBI:17839"/>
        <dbReference type="ChEBI" id="CHEBI:29985"/>
        <dbReference type="ChEBI" id="CHEBI:30616"/>
        <dbReference type="ChEBI" id="CHEBI:43474"/>
        <dbReference type="ChEBI" id="CHEBI:57451"/>
        <dbReference type="ChEBI" id="CHEBI:456216"/>
        <dbReference type="EC" id="6.3.2.12"/>
    </reaction>
</comment>
<dbReference type="InterPro" id="IPR018109">
    <property type="entry name" value="Folylpolyglutamate_synth_CS"/>
</dbReference>
<dbReference type="InterPro" id="IPR036565">
    <property type="entry name" value="Mur-like_cat_sf"/>
</dbReference>
<keyword evidence="13" id="KW-0460">Magnesium</keyword>
<comment type="function">
    <text evidence="2">Functions in two distinct reactions of the de novo folate biosynthetic pathway. Catalyzes the addition of a glutamate residue to dihydropteroate (7,8-dihydropteroate or H2Pte) to form dihydrofolate (7,8-dihydrofolate monoglutamate or H2Pte-Glu). Also catalyzes successive additions of L-glutamate to tetrahydrofolate or 10-formyltetrahydrofolate or 5,10-methylenetetrahydrofolate, leading to folylpolyglutamate derivatives.</text>
</comment>
<evidence type="ECO:0000256" key="10">
    <source>
        <dbReference type="ARBA" id="ARBA00022723"/>
    </source>
</evidence>
<dbReference type="AlphaFoldDB" id="A0A1H8L764"/>
<dbReference type="InterPro" id="IPR001645">
    <property type="entry name" value="Folylpolyglutamate_synth"/>
</dbReference>
<comment type="pathway">
    <text evidence="3">Cofactor biosynthesis; tetrahydrofolate biosynthesis; 7,8-dihydrofolate from 2-amino-4-hydroxy-6-hydroxymethyl-7,8-dihydropteridine diphosphate and 4-aminobenzoate: step 2/2.</text>
</comment>
<keyword evidence="12 22" id="KW-0067">ATP-binding</keyword>
<evidence type="ECO:0000256" key="13">
    <source>
        <dbReference type="ARBA" id="ARBA00022842"/>
    </source>
</evidence>
<evidence type="ECO:0000256" key="20">
    <source>
        <dbReference type="ARBA" id="ARBA00049035"/>
    </source>
</evidence>
<dbReference type="RefSeq" id="WP_091303130.1">
    <property type="nucleotide sequence ID" value="NZ_FOCE01000010.1"/>
</dbReference>
<evidence type="ECO:0000259" key="24">
    <source>
        <dbReference type="Pfam" id="PF08245"/>
    </source>
</evidence>
<dbReference type="PIRSF" id="PIRSF001563">
    <property type="entry name" value="Folylpolyglu_synth"/>
    <property type="match status" value="1"/>
</dbReference>
<dbReference type="GO" id="GO:0005524">
    <property type="term" value="F:ATP binding"/>
    <property type="evidence" value="ECO:0007669"/>
    <property type="project" value="UniProtKB-KW"/>
</dbReference>
<comment type="catalytic activity">
    <reaction evidence="20">
        <text>(6R)-5,10-methylenetetrahydrofolyl-(gamma-L-Glu)(n) + L-glutamate + ATP = (6R)-5,10-methylenetetrahydrofolyl-(gamma-L-Glu)(n+1) + ADP + phosphate + H(+)</text>
        <dbReference type="Rhea" id="RHEA:51912"/>
        <dbReference type="Rhea" id="RHEA-COMP:13257"/>
        <dbReference type="Rhea" id="RHEA-COMP:13258"/>
        <dbReference type="ChEBI" id="CHEBI:15378"/>
        <dbReference type="ChEBI" id="CHEBI:29985"/>
        <dbReference type="ChEBI" id="CHEBI:30616"/>
        <dbReference type="ChEBI" id="CHEBI:43474"/>
        <dbReference type="ChEBI" id="CHEBI:136572"/>
        <dbReference type="ChEBI" id="CHEBI:456216"/>
        <dbReference type="EC" id="6.3.2.17"/>
    </reaction>
</comment>
<keyword evidence="26" id="KW-1185">Reference proteome</keyword>
<dbReference type="PANTHER" id="PTHR11136">
    <property type="entry name" value="FOLYLPOLYGLUTAMATE SYNTHASE-RELATED"/>
    <property type="match status" value="1"/>
</dbReference>
<evidence type="ECO:0000256" key="16">
    <source>
        <dbReference type="ARBA" id="ARBA00030592"/>
    </source>
</evidence>
<dbReference type="NCBIfam" id="TIGR01499">
    <property type="entry name" value="folC"/>
    <property type="match status" value="1"/>
</dbReference>
<evidence type="ECO:0000256" key="2">
    <source>
        <dbReference type="ARBA" id="ARBA00002714"/>
    </source>
</evidence>
<evidence type="ECO:0000256" key="5">
    <source>
        <dbReference type="ARBA" id="ARBA00008276"/>
    </source>
</evidence>
<evidence type="ECO:0000256" key="12">
    <source>
        <dbReference type="ARBA" id="ARBA00022840"/>
    </source>
</evidence>
<dbReference type="UniPathway" id="UPA00077">
    <property type="reaction ID" value="UER00157"/>
</dbReference>
<dbReference type="Proteomes" id="UP000198761">
    <property type="component" value="Unassembled WGS sequence"/>
</dbReference>
<evidence type="ECO:0000256" key="17">
    <source>
        <dbReference type="ARBA" id="ARBA00032510"/>
    </source>
</evidence>